<feature type="binding site" evidence="10">
    <location>
        <position position="148"/>
    </location>
    <ligand>
        <name>Mn(2+)</name>
        <dbReference type="ChEBI" id="CHEBI:29035"/>
    </ligand>
</feature>
<keyword evidence="2 10" id="KW-0479">Metal-binding</keyword>
<protein>
    <recommendedName>
        <fullName evidence="10">CRISPR-associated endonuclease Cas1</fullName>
        <ecNumber evidence="10">3.1.-.-</ecNumber>
    </recommendedName>
</protein>
<sequence length="297" mass="33883">MIKRTLMFSNPAYLSHANRQLVIDLPGEDKKRTVPIEDIGVVVLENQQITISHGCIAALLQNNVAVISCDSTHMPTGLILPLDGGQTQSERFRYQIEASVPLKKQLWQQTIQQKIYNQARVLKDTGLEVDNMYYWAKSVRSGDPDNYEARAAAYYWQHIFREFFDFNRHRAGDPPNNLLNYGYAILRAVVARGLVSSGLLPTFGIFHRNKYNAYCLADDIMEPYRPYVDRMVYNMLSEGLNCNELDTALKMRLLQLPQVDVQFEDITSPLLVAVSRTTASLARCFEGVVRKINYPVL</sequence>
<evidence type="ECO:0000256" key="9">
    <source>
        <dbReference type="ARBA" id="ARBA00038592"/>
    </source>
</evidence>
<dbReference type="InterPro" id="IPR050646">
    <property type="entry name" value="Cas1"/>
</dbReference>
<dbReference type="GO" id="GO:0016787">
    <property type="term" value="F:hydrolase activity"/>
    <property type="evidence" value="ECO:0007669"/>
    <property type="project" value="UniProtKB-KW"/>
</dbReference>
<dbReference type="NCBIfam" id="TIGR03639">
    <property type="entry name" value="cas1_NMENI"/>
    <property type="match status" value="1"/>
</dbReference>
<keyword evidence="4 10" id="KW-0378">Hydrolase</keyword>
<evidence type="ECO:0000256" key="8">
    <source>
        <dbReference type="ARBA" id="ARBA00023211"/>
    </source>
</evidence>
<dbReference type="Pfam" id="PF01867">
    <property type="entry name" value="Cas_Cas1"/>
    <property type="match status" value="1"/>
</dbReference>
<proteinExistence type="inferred from homology"/>
<organism evidence="11 12">
    <name type="scientific">Sphingobacterium spiritivorum</name>
    <name type="common">Flavobacterium spiritivorum</name>
    <dbReference type="NCBI Taxonomy" id="258"/>
    <lineage>
        <taxon>Bacteria</taxon>
        <taxon>Pseudomonadati</taxon>
        <taxon>Bacteroidota</taxon>
        <taxon>Sphingobacteriia</taxon>
        <taxon>Sphingobacteriales</taxon>
        <taxon>Sphingobacteriaceae</taxon>
        <taxon>Sphingobacterium</taxon>
    </lineage>
</organism>
<dbReference type="PANTHER" id="PTHR34353:SF2">
    <property type="entry name" value="CRISPR-ASSOCIATED ENDONUCLEASE CAS1 1"/>
    <property type="match status" value="1"/>
</dbReference>
<comment type="function">
    <text evidence="10">CRISPR (clustered regularly interspaced short palindromic repeat), is an adaptive immune system that provides protection against mobile genetic elements (viruses, transposable elements and conjugative plasmids). CRISPR clusters contain spacers, sequences complementary to antecedent mobile elements, and target invading nucleic acids. CRISPR clusters are transcribed and processed into CRISPR RNA (crRNA). Acts as a dsDNA endonuclease. Involved in the integration of spacer DNA into the CRISPR cassette.</text>
</comment>
<dbReference type="AlphaFoldDB" id="A0A380BNW6"/>
<evidence type="ECO:0000256" key="1">
    <source>
        <dbReference type="ARBA" id="ARBA00022722"/>
    </source>
</evidence>
<dbReference type="EMBL" id="UGYW01000002">
    <property type="protein sequence ID" value="SUJ03427.1"/>
    <property type="molecule type" value="Genomic_DNA"/>
</dbReference>
<evidence type="ECO:0000256" key="10">
    <source>
        <dbReference type="HAMAP-Rule" id="MF_01470"/>
    </source>
</evidence>
<evidence type="ECO:0000313" key="12">
    <source>
        <dbReference type="Proteomes" id="UP000254893"/>
    </source>
</evidence>
<dbReference type="NCBIfam" id="TIGR00287">
    <property type="entry name" value="cas1"/>
    <property type="match status" value="1"/>
</dbReference>
<evidence type="ECO:0000256" key="6">
    <source>
        <dbReference type="ARBA" id="ARBA00023118"/>
    </source>
</evidence>
<dbReference type="InterPro" id="IPR042211">
    <property type="entry name" value="CRISPR-assoc_Cas1_N"/>
</dbReference>
<dbReference type="GO" id="GO:0004520">
    <property type="term" value="F:DNA endonuclease activity"/>
    <property type="evidence" value="ECO:0007669"/>
    <property type="project" value="InterPro"/>
</dbReference>
<comment type="cofactor">
    <cofactor evidence="10">
        <name>Mg(2+)</name>
        <dbReference type="ChEBI" id="CHEBI:18420"/>
    </cofactor>
    <cofactor evidence="10">
        <name>Mn(2+)</name>
        <dbReference type="ChEBI" id="CHEBI:29035"/>
    </cofactor>
</comment>
<dbReference type="GO" id="GO:0051607">
    <property type="term" value="P:defense response to virus"/>
    <property type="evidence" value="ECO:0007669"/>
    <property type="project" value="UniProtKB-UniRule"/>
</dbReference>
<dbReference type="EC" id="3.1.-.-" evidence="10"/>
<dbReference type="GO" id="GO:0046872">
    <property type="term" value="F:metal ion binding"/>
    <property type="evidence" value="ECO:0007669"/>
    <property type="project" value="UniProtKB-UniRule"/>
</dbReference>
<dbReference type="GO" id="GO:0043571">
    <property type="term" value="P:maintenance of CRISPR repeat elements"/>
    <property type="evidence" value="ECO:0007669"/>
    <property type="project" value="UniProtKB-UniRule"/>
</dbReference>
<feature type="binding site" evidence="10">
    <location>
        <position position="222"/>
    </location>
    <ligand>
        <name>Mn(2+)</name>
        <dbReference type="ChEBI" id="CHEBI:29035"/>
    </ligand>
</feature>
<keyword evidence="5 10" id="KW-0460">Magnesium</keyword>
<keyword evidence="6 10" id="KW-0051">Antiviral defense</keyword>
<dbReference type="Proteomes" id="UP000254893">
    <property type="component" value="Unassembled WGS sequence"/>
</dbReference>
<dbReference type="InterPro" id="IPR019855">
    <property type="entry name" value="CRISPR-assoc_Cas1_NMENI"/>
</dbReference>
<accession>A0A380BNW6</accession>
<evidence type="ECO:0000256" key="4">
    <source>
        <dbReference type="ARBA" id="ARBA00022801"/>
    </source>
</evidence>
<keyword evidence="1 10" id="KW-0540">Nuclease</keyword>
<dbReference type="RefSeq" id="WP_115169494.1">
    <property type="nucleotide sequence ID" value="NZ_UGYW01000002.1"/>
</dbReference>
<evidence type="ECO:0000313" key="11">
    <source>
        <dbReference type="EMBL" id="SUJ03427.1"/>
    </source>
</evidence>
<reference evidence="11 12" key="1">
    <citation type="submission" date="2018-06" db="EMBL/GenBank/DDBJ databases">
        <authorList>
            <consortium name="Pathogen Informatics"/>
            <person name="Doyle S."/>
        </authorList>
    </citation>
    <scope>NUCLEOTIDE SEQUENCE [LARGE SCALE GENOMIC DNA]</scope>
    <source>
        <strain evidence="11 12">NCTC11388</strain>
    </source>
</reference>
<dbReference type="HAMAP" id="MF_01470">
    <property type="entry name" value="Cas1"/>
    <property type="match status" value="1"/>
</dbReference>
<comment type="subunit">
    <text evidence="9 10">Homodimer, forms a heterotetramer with a Cas2 homodimer.</text>
</comment>
<dbReference type="Gene3D" id="3.100.10.20">
    <property type="entry name" value="CRISPR-associated endonuclease Cas1, N-terminal domain"/>
    <property type="match status" value="1"/>
</dbReference>
<evidence type="ECO:0000256" key="2">
    <source>
        <dbReference type="ARBA" id="ARBA00022723"/>
    </source>
</evidence>
<dbReference type="InterPro" id="IPR002729">
    <property type="entry name" value="CRISPR-assoc_Cas1"/>
</dbReference>
<evidence type="ECO:0000256" key="5">
    <source>
        <dbReference type="ARBA" id="ARBA00022842"/>
    </source>
</evidence>
<dbReference type="Gene3D" id="1.20.120.920">
    <property type="entry name" value="CRISPR-associated endonuclease Cas1, C-terminal domain"/>
    <property type="match status" value="1"/>
</dbReference>
<name>A0A380BNW6_SPHSI</name>
<evidence type="ECO:0000256" key="3">
    <source>
        <dbReference type="ARBA" id="ARBA00022759"/>
    </source>
</evidence>
<comment type="similarity">
    <text evidence="10">Belongs to the CRISPR-associated endonuclease Cas1 family.</text>
</comment>
<dbReference type="GO" id="GO:0003677">
    <property type="term" value="F:DNA binding"/>
    <property type="evidence" value="ECO:0007669"/>
    <property type="project" value="UniProtKB-KW"/>
</dbReference>
<keyword evidence="7 10" id="KW-0238">DNA-binding</keyword>
<keyword evidence="3 10" id="KW-0255">Endonuclease</keyword>
<dbReference type="PANTHER" id="PTHR34353">
    <property type="entry name" value="CRISPR-ASSOCIATED ENDONUCLEASE CAS1 1"/>
    <property type="match status" value="1"/>
</dbReference>
<feature type="binding site" evidence="10">
    <location>
        <position position="207"/>
    </location>
    <ligand>
        <name>Mn(2+)</name>
        <dbReference type="ChEBI" id="CHEBI:29035"/>
    </ligand>
</feature>
<evidence type="ECO:0000256" key="7">
    <source>
        <dbReference type="ARBA" id="ARBA00023125"/>
    </source>
</evidence>
<dbReference type="InterPro" id="IPR042206">
    <property type="entry name" value="CRISPR-assoc_Cas1_C"/>
</dbReference>
<keyword evidence="8 10" id="KW-0464">Manganese</keyword>
<gene>
    <name evidence="10" type="primary">cas1</name>
    <name evidence="11" type="ORF">NCTC11388_01258</name>
</gene>